<dbReference type="AlphaFoldDB" id="A0A164ZPB9"/>
<accession>A0A164ZPB9</accession>
<dbReference type="InterPro" id="IPR001254">
    <property type="entry name" value="Trypsin_dom"/>
</dbReference>
<dbReference type="InterPro" id="IPR002557">
    <property type="entry name" value="Chitin-bd_dom"/>
</dbReference>
<evidence type="ECO:0000313" key="4">
    <source>
        <dbReference type="EMBL" id="KZS16579.1"/>
    </source>
</evidence>
<dbReference type="InterPro" id="IPR018114">
    <property type="entry name" value="TRYPSIN_HIS"/>
</dbReference>
<dbReference type="OrthoDB" id="10061449at2759"/>
<feature type="region of interest" description="Disordered" evidence="1">
    <location>
        <begin position="51"/>
        <end position="75"/>
    </location>
</feature>
<feature type="domain" description="Chitin-binding type-2" evidence="3">
    <location>
        <begin position="351"/>
        <end position="411"/>
    </location>
</feature>
<feature type="region of interest" description="Disordered" evidence="1">
    <location>
        <begin position="317"/>
        <end position="349"/>
    </location>
</feature>
<reference evidence="4 5" key="1">
    <citation type="submission" date="2016-03" db="EMBL/GenBank/DDBJ databases">
        <title>EvidentialGene: Evidence-directed Construction of Genes on Genomes.</title>
        <authorList>
            <person name="Gilbert D.G."/>
            <person name="Choi J.-H."/>
            <person name="Mockaitis K."/>
            <person name="Colbourne J."/>
            <person name="Pfrender M."/>
        </authorList>
    </citation>
    <scope>NUCLEOTIDE SEQUENCE [LARGE SCALE GENOMIC DNA]</scope>
    <source>
        <strain evidence="4 5">Xinb3</strain>
        <tissue evidence="4">Complete organism</tissue>
    </source>
</reference>
<dbReference type="SUPFAM" id="SSF50494">
    <property type="entry name" value="Trypsin-like serine proteases"/>
    <property type="match status" value="1"/>
</dbReference>
<dbReference type="CDD" id="cd00190">
    <property type="entry name" value="Tryp_SPc"/>
    <property type="match status" value="1"/>
</dbReference>
<dbReference type="PROSITE" id="PS50240">
    <property type="entry name" value="TRYPSIN_DOM"/>
    <property type="match status" value="1"/>
</dbReference>
<evidence type="ECO:0008006" key="6">
    <source>
        <dbReference type="Google" id="ProtNLM"/>
    </source>
</evidence>
<dbReference type="Gene3D" id="2.40.10.10">
    <property type="entry name" value="Trypsin-like serine proteases"/>
    <property type="match status" value="1"/>
</dbReference>
<dbReference type="GO" id="GO:0008061">
    <property type="term" value="F:chitin binding"/>
    <property type="evidence" value="ECO:0007669"/>
    <property type="project" value="InterPro"/>
</dbReference>
<dbReference type="InterPro" id="IPR009003">
    <property type="entry name" value="Peptidase_S1_PA"/>
</dbReference>
<dbReference type="SUPFAM" id="SSF57625">
    <property type="entry name" value="Invertebrate chitin-binding proteins"/>
    <property type="match status" value="1"/>
</dbReference>
<dbReference type="EMBL" id="LRGB01000687">
    <property type="protein sequence ID" value="KZS16579.1"/>
    <property type="molecule type" value="Genomic_DNA"/>
</dbReference>
<feature type="domain" description="Peptidase S1" evidence="2">
    <location>
        <begin position="73"/>
        <end position="319"/>
    </location>
</feature>
<evidence type="ECO:0000313" key="5">
    <source>
        <dbReference type="Proteomes" id="UP000076858"/>
    </source>
</evidence>
<dbReference type="PANTHER" id="PTHR24260">
    <property type="match status" value="1"/>
</dbReference>
<dbReference type="Proteomes" id="UP000076858">
    <property type="component" value="Unassembled WGS sequence"/>
</dbReference>
<gene>
    <name evidence="4" type="ORF">APZ42_017126</name>
</gene>
<dbReference type="GO" id="GO:0005576">
    <property type="term" value="C:extracellular region"/>
    <property type="evidence" value="ECO:0007669"/>
    <property type="project" value="InterPro"/>
</dbReference>
<dbReference type="PROSITE" id="PS50940">
    <property type="entry name" value="CHIT_BIND_II"/>
    <property type="match status" value="1"/>
</dbReference>
<dbReference type="SMART" id="SM00494">
    <property type="entry name" value="ChtBD2"/>
    <property type="match status" value="1"/>
</dbReference>
<dbReference type="InterPro" id="IPR036508">
    <property type="entry name" value="Chitin-bd_dom_sf"/>
</dbReference>
<comment type="caution">
    <text evidence="4">The sequence shown here is derived from an EMBL/GenBank/DDBJ whole genome shotgun (WGS) entry which is preliminary data.</text>
</comment>
<name>A0A164ZPB9_9CRUS</name>
<proteinExistence type="predicted"/>
<dbReference type="InterPro" id="IPR001314">
    <property type="entry name" value="Peptidase_S1A"/>
</dbReference>
<dbReference type="GO" id="GO:0004252">
    <property type="term" value="F:serine-type endopeptidase activity"/>
    <property type="evidence" value="ECO:0007669"/>
    <property type="project" value="InterPro"/>
</dbReference>
<dbReference type="Pfam" id="PF00089">
    <property type="entry name" value="Trypsin"/>
    <property type="match status" value="1"/>
</dbReference>
<evidence type="ECO:0000259" key="2">
    <source>
        <dbReference type="PROSITE" id="PS50240"/>
    </source>
</evidence>
<dbReference type="Pfam" id="PF01607">
    <property type="entry name" value="CBM_14"/>
    <property type="match status" value="1"/>
</dbReference>
<dbReference type="InterPro" id="IPR043504">
    <property type="entry name" value="Peptidase_S1_PA_chymotrypsin"/>
</dbReference>
<protein>
    <recommendedName>
        <fullName evidence="6">Clip-domain serine protease</fullName>
    </recommendedName>
</protein>
<keyword evidence="5" id="KW-1185">Reference proteome</keyword>
<dbReference type="PROSITE" id="PS00134">
    <property type="entry name" value="TRYPSIN_HIS"/>
    <property type="match status" value="1"/>
</dbReference>
<feature type="compositionally biased region" description="Low complexity" evidence="1">
    <location>
        <begin position="321"/>
        <end position="346"/>
    </location>
</feature>
<dbReference type="PANTHER" id="PTHR24260:SF139">
    <property type="entry name" value="CLIP DOMAIN-CONTAINING SERINE PROTEASE"/>
    <property type="match status" value="1"/>
</dbReference>
<sequence>MLSNQRVVLTLFAYFIFASIYVEAFNSRVTQCPAFALSSIMSTRSSRYHLPVKSESPEKSQQPESLSNKDERIVGGQETTPNEFGFMAYLEVEFWNGDVAKCGGTLISERWILTAAHCTVGAVKVAVSLGAHDVSPGSTDQHRVIYNLEGAAAQSINYPGWYIGKVEDDISLIELPQDVVINQWIKPTRLPYSDDPDQVGDPVLLTGWGNYSSTPDSGLSPVLRQVGTTVISHSTCEATASQGSFSNDKIICGDGTQGRRYCYGDDGGPMNDYREDEQEWFVIGVAWFGDKTSDCQSSGKPNLYARVSSYVDWIHNQTGIPPRQRPTTTTPTTTERTTPTTPTTTTEDPNVFSCRNRENGLYPVPDVQCTKYFYYCSNGMAYLYDCPVAGTIFYYEACRCEYPANVPGCYGYVPEPFANALKRKF</sequence>
<dbReference type="Gene3D" id="2.170.140.10">
    <property type="entry name" value="Chitin binding domain"/>
    <property type="match status" value="1"/>
</dbReference>
<evidence type="ECO:0000256" key="1">
    <source>
        <dbReference type="SAM" id="MobiDB-lite"/>
    </source>
</evidence>
<evidence type="ECO:0000259" key="3">
    <source>
        <dbReference type="PROSITE" id="PS50940"/>
    </source>
</evidence>
<dbReference type="STRING" id="35525.A0A164ZPB9"/>
<dbReference type="GO" id="GO:0006508">
    <property type="term" value="P:proteolysis"/>
    <property type="evidence" value="ECO:0007669"/>
    <property type="project" value="InterPro"/>
</dbReference>
<organism evidence="4 5">
    <name type="scientific">Daphnia magna</name>
    <dbReference type="NCBI Taxonomy" id="35525"/>
    <lineage>
        <taxon>Eukaryota</taxon>
        <taxon>Metazoa</taxon>
        <taxon>Ecdysozoa</taxon>
        <taxon>Arthropoda</taxon>
        <taxon>Crustacea</taxon>
        <taxon>Branchiopoda</taxon>
        <taxon>Diplostraca</taxon>
        <taxon>Cladocera</taxon>
        <taxon>Anomopoda</taxon>
        <taxon>Daphniidae</taxon>
        <taxon>Daphnia</taxon>
    </lineage>
</organism>
<dbReference type="SMART" id="SM00020">
    <property type="entry name" value="Tryp_SPc"/>
    <property type="match status" value="1"/>
</dbReference>
<dbReference type="PRINTS" id="PR00722">
    <property type="entry name" value="CHYMOTRYPSIN"/>
</dbReference>
<dbReference type="InterPro" id="IPR051333">
    <property type="entry name" value="CLIP_Serine_Protease"/>
</dbReference>